<evidence type="ECO:0000313" key="8">
    <source>
        <dbReference type="EMBL" id="SHF19937.1"/>
    </source>
</evidence>
<protein>
    <recommendedName>
        <fullName evidence="7">Endolytic murein transglycosylase</fullName>
        <ecNumber evidence="7">4.2.2.29</ecNumber>
    </recommendedName>
    <alternativeName>
        <fullName evidence="7">Peptidoglycan lytic transglycosylase</fullName>
    </alternativeName>
    <alternativeName>
        <fullName evidence="7">Peptidoglycan polymerization terminase</fullName>
    </alternativeName>
</protein>
<evidence type="ECO:0000256" key="1">
    <source>
        <dbReference type="ARBA" id="ARBA00022475"/>
    </source>
</evidence>
<dbReference type="STRING" id="1121025.SAMN02745249_02019"/>
<dbReference type="GO" id="GO:0009252">
    <property type="term" value="P:peptidoglycan biosynthetic process"/>
    <property type="evidence" value="ECO:0007669"/>
    <property type="project" value="UniProtKB-UniRule"/>
</dbReference>
<dbReference type="EMBL" id="FQUF01000043">
    <property type="protein sequence ID" value="SHF19937.1"/>
    <property type="molecule type" value="Genomic_DNA"/>
</dbReference>
<keyword evidence="5 7" id="KW-0456">Lyase</keyword>
<dbReference type="AlphaFoldDB" id="A0A1M4ZQ59"/>
<dbReference type="GO" id="GO:0005886">
    <property type="term" value="C:plasma membrane"/>
    <property type="evidence" value="ECO:0007669"/>
    <property type="project" value="UniProtKB-SubCell"/>
</dbReference>
<keyword evidence="2 7" id="KW-0812">Transmembrane</keyword>
<comment type="catalytic activity">
    <reaction evidence="7">
        <text>a peptidoglycan chain = a peptidoglycan chain with N-acetyl-1,6-anhydromuramyl-[peptide] at the reducing end + a peptidoglycan chain with N-acetylglucosamine at the non-reducing end.</text>
        <dbReference type="EC" id="4.2.2.29"/>
    </reaction>
</comment>
<proteinExistence type="inferred from homology"/>
<evidence type="ECO:0000256" key="4">
    <source>
        <dbReference type="ARBA" id="ARBA00023136"/>
    </source>
</evidence>
<evidence type="ECO:0000256" key="7">
    <source>
        <dbReference type="HAMAP-Rule" id="MF_02065"/>
    </source>
</evidence>
<feature type="transmembrane region" description="Helical" evidence="7">
    <location>
        <begin position="13"/>
        <end position="36"/>
    </location>
</feature>
<evidence type="ECO:0000256" key="6">
    <source>
        <dbReference type="ARBA" id="ARBA00023316"/>
    </source>
</evidence>
<dbReference type="Proteomes" id="UP000184128">
    <property type="component" value="Unassembled WGS sequence"/>
</dbReference>
<evidence type="ECO:0000256" key="5">
    <source>
        <dbReference type="ARBA" id="ARBA00023239"/>
    </source>
</evidence>
<dbReference type="PANTHER" id="PTHR30518">
    <property type="entry name" value="ENDOLYTIC MUREIN TRANSGLYCOSYLASE"/>
    <property type="match status" value="1"/>
</dbReference>
<keyword evidence="9" id="KW-1185">Reference proteome</keyword>
<dbReference type="PANTHER" id="PTHR30518:SF2">
    <property type="entry name" value="ENDOLYTIC MUREIN TRANSGLYCOSYLASE"/>
    <property type="match status" value="1"/>
</dbReference>
<dbReference type="Pfam" id="PF02618">
    <property type="entry name" value="YceG"/>
    <property type="match status" value="1"/>
</dbReference>
<dbReference type="CDD" id="cd08010">
    <property type="entry name" value="MltG_like"/>
    <property type="match status" value="1"/>
</dbReference>
<dbReference type="GO" id="GO:0008932">
    <property type="term" value="F:lytic endotransglycosylase activity"/>
    <property type="evidence" value="ECO:0007669"/>
    <property type="project" value="UniProtKB-UniRule"/>
</dbReference>
<organism evidence="8 9">
    <name type="scientific">Atopostipes suicloacalis DSM 15692</name>
    <dbReference type="NCBI Taxonomy" id="1121025"/>
    <lineage>
        <taxon>Bacteria</taxon>
        <taxon>Bacillati</taxon>
        <taxon>Bacillota</taxon>
        <taxon>Bacilli</taxon>
        <taxon>Lactobacillales</taxon>
        <taxon>Carnobacteriaceae</taxon>
        <taxon>Atopostipes</taxon>
    </lineage>
</organism>
<comment type="subcellular location">
    <subcellularLocation>
        <location evidence="7">Cell membrane</location>
        <topology evidence="7">Single-pass membrane protein</topology>
    </subcellularLocation>
</comment>
<comment type="function">
    <text evidence="7">Functions as a peptidoglycan terminase that cleaves nascent peptidoglycan strands endolytically to terminate their elongation.</text>
</comment>
<dbReference type="InterPro" id="IPR003770">
    <property type="entry name" value="MLTG-like"/>
</dbReference>
<dbReference type="Gene3D" id="3.30.1490.480">
    <property type="entry name" value="Endolytic murein transglycosylase"/>
    <property type="match status" value="1"/>
</dbReference>
<reference evidence="8 9" key="1">
    <citation type="submission" date="2016-11" db="EMBL/GenBank/DDBJ databases">
        <authorList>
            <person name="Jaros S."/>
            <person name="Januszkiewicz K."/>
            <person name="Wedrychowicz H."/>
        </authorList>
    </citation>
    <scope>NUCLEOTIDE SEQUENCE [LARGE SCALE GENOMIC DNA]</scope>
    <source>
        <strain evidence="8 9">DSM 15692</strain>
    </source>
</reference>
<keyword evidence="6 7" id="KW-0961">Cell wall biogenesis/degradation</keyword>
<keyword evidence="3 7" id="KW-1133">Transmembrane helix</keyword>
<accession>A0A1M4ZQ59</accession>
<evidence type="ECO:0000313" key="9">
    <source>
        <dbReference type="Proteomes" id="UP000184128"/>
    </source>
</evidence>
<feature type="site" description="Important for catalytic activity" evidence="7">
    <location>
        <position position="246"/>
    </location>
</feature>
<comment type="similarity">
    <text evidence="7">Belongs to the transglycosylase MltG family.</text>
</comment>
<dbReference type="GO" id="GO:0071555">
    <property type="term" value="P:cell wall organization"/>
    <property type="evidence" value="ECO:0007669"/>
    <property type="project" value="UniProtKB-KW"/>
</dbReference>
<sequence>MNERHKDRTVRKIIIRMSIVFLIAIIVLAFTGYQYINKGLNPIDAESEEVIEVEIPSGSTRRDIANILEKNELINSSLIFDFYARFSEDNHFQAGTYLMSPSMSVKEIAKYLNEGGTPIMDQPTFSLTIPEGFNIEEIAQRIEENTDFSHDAFMELVQDADFIEQMAEKYPDLLTDALAAEDTRYVLEGYLFPATYDIFENTKLEDTVEQMISRMNQVIQPYLESISEMNLNIHEILTLASYIEKEGVSEEDRLLISGVFYNRLEEGMPLQTDPSVSYALGEHRESTTYKDLEVDSPYNTYKYSGIGAGPIGSPSEGAIDASVHPAETDYMYFLADIHTGNIYYAEDYEEHLRLKEEHIGNN</sequence>
<dbReference type="EC" id="4.2.2.29" evidence="7"/>
<keyword evidence="1 7" id="KW-1003">Cell membrane</keyword>
<dbReference type="HAMAP" id="MF_02065">
    <property type="entry name" value="MltG"/>
    <property type="match status" value="1"/>
</dbReference>
<dbReference type="RefSeq" id="WP_234945840.1">
    <property type="nucleotide sequence ID" value="NZ_FQUF01000043.1"/>
</dbReference>
<name>A0A1M4ZQ59_9LACT</name>
<evidence type="ECO:0000256" key="2">
    <source>
        <dbReference type="ARBA" id="ARBA00022692"/>
    </source>
</evidence>
<gene>
    <name evidence="7" type="primary">mltG</name>
    <name evidence="8" type="ORF">SAMN02745249_02019</name>
</gene>
<keyword evidence="4 7" id="KW-0472">Membrane</keyword>
<dbReference type="NCBIfam" id="TIGR00247">
    <property type="entry name" value="endolytic transglycosylase MltG"/>
    <property type="match status" value="1"/>
</dbReference>
<evidence type="ECO:0000256" key="3">
    <source>
        <dbReference type="ARBA" id="ARBA00022989"/>
    </source>
</evidence>